<evidence type="ECO:0000313" key="2">
    <source>
        <dbReference type="EMBL" id="RPA85761.1"/>
    </source>
</evidence>
<dbReference type="Proteomes" id="UP000275078">
    <property type="component" value="Unassembled WGS sequence"/>
</dbReference>
<gene>
    <name evidence="2" type="ORF">BJ508DRAFT_350344</name>
</gene>
<keyword evidence="3" id="KW-1185">Reference proteome</keyword>
<dbReference type="AlphaFoldDB" id="A0A3N4INI3"/>
<proteinExistence type="predicted"/>
<dbReference type="OrthoDB" id="4819958at2759"/>
<feature type="region of interest" description="Disordered" evidence="1">
    <location>
        <begin position="35"/>
        <end position="54"/>
    </location>
</feature>
<reference evidence="2 3" key="1">
    <citation type="journal article" date="2018" name="Nat. Ecol. Evol.">
        <title>Pezizomycetes genomes reveal the molecular basis of ectomycorrhizal truffle lifestyle.</title>
        <authorList>
            <person name="Murat C."/>
            <person name="Payen T."/>
            <person name="Noel B."/>
            <person name="Kuo A."/>
            <person name="Morin E."/>
            <person name="Chen J."/>
            <person name="Kohler A."/>
            <person name="Krizsan K."/>
            <person name="Balestrini R."/>
            <person name="Da Silva C."/>
            <person name="Montanini B."/>
            <person name="Hainaut M."/>
            <person name="Levati E."/>
            <person name="Barry K.W."/>
            <person name="Belfiori B."/>
            <person name="Cichocki N."/>
            <person name="Clum A."/>
            <person name="Dockter R.B."/>
            <person name="Fauchery L."/>
            <person name="Guy J."/>
            <person name="Iotti M."/>
            <person name="Le Tacon F."/>
            <person name="Lindquist E.A."/>
            <person name="Lipzen A."/>
            <person name="Malagnac F."/>
            <person name="Mello A."/>
            <person name="Molinier V."/>
            <person name="Miyauchi S."/>
            <person name="Poulain J."/>
            <person name="Riccioni C."/>
            <person name="Rubini A."/>
            <person name="Sitrit Y."/>
            <person name="Splivallo R."/>
            <person name="Traeger S."/>
            <person name="Wang M."/>
            <person name="Zifcakova L."/>
            <person name="Wipf D."/>
            <person name="Zambonelli A."/>
            <person name="Paolocci F."/>
            <person name="Nowrousian M."/>
            <person name="Ottonello S."/>
            <person name="Baldrian P."/>
            <person name="Spatafora J.W."/>
            <person name="Henrissat B."/>
            <person name="Nagy L.G."/>
            <person name="Aury J.M."/>
            <person name="Wincker P."/>
            <person name="Grigoriev I.V."/>
            <person name="Bonfante P."/>
            <person name="Martin F.M."/>
        </authorList>
    </citation>
    <scope>NUCLEOTIDE SEQUENCE [LARGE SCALE GENOMIC DNA]</scope>
    <source>
        <strain evidence="2 3">RN42</strain>
    </source>
</reference>
<evidence type="ECO:0000313" key="3">
    <source>
        <dbReference type="Proteomes" id="UP000275078"/>
    </source>
</evidence>
<feature type="compositionally biased region" description="Basic and acidic residues" evidence="1">
    <location>
        <begin position="35"/>
        <end position="46"/>
    </location>
</feature>
<evidence type="ECO:0000256" key="1">
    <source>
        <dbReference type="SAM" id="MobiDB-lite"/>
    </source>
</evidence>
<accession>A0A3N4INI3</accession>
<name>A0A3N4INI3_ASCIM</name>
<evidence type="ECO:0008006" key="4">
    <source>
        <dbReference type="Google" id="ProtNLM"/>
    </source>
</evidence>
<dbReference type="EMBL" id="ML119652">
    <property type="protein sequence ID" value="RPA85761.1"/>
    <property type="molecule type" value="Genomic_DNA"/>
</dbReference>
<sequence length="514" mass="59018">MTDQTEKEVQTRSRMGQNCNEKSFESRLAVLTNEVEHEVRDSKEPDGCGEETSLFPRSEYASTSSARQTNPQSFSCSFCEMHFDKPEPYRKHVYLCSLPNPPVSHYNLPDENVFSSQGDLLLEICDLNGAVAQFLVDSEMLKEASPVFASMLKEDSPFLEGQLVLRNGFPAILRLDDEMQGLHFVLDVLYSRDRSRLKPKDVRQLYEVALVTDKYDFEFIQSLAQEWKEPDKLDDFYSSPKRYRSRDTFSGDDRDISPEWLVIAWIFGFEKEFKDAAAWILENSVYRDGCMKTVRNTLLFFQRPKADGKALDLPYGTPAIVSDRLELLQGQYFDAVECCLNDVRTQIHDIQIGQTAHAPRLEGLLNEKATLCTEVGHDSYCSTVANLPTYFPCGPTCRSKDTIAMILNTVQEQLTLYPGYYFQPSESEDYDCPWIDHFKKQLTAFDQQILQSDPKEQDGALEKVSLWDFKSRQMRFPEIYKESLDRDARSSKKRKVGLGFFSGLEGRNVLGMFD</sequence>
<organism evidence="2 3">
    <name type="scientific">Ascobolus immersus RN42</name>
    <dbReference type="NCBI Taxonomy" id="1160509"/>
    <lineage>
        <taxon>Eukaryota</taxon>
        <taxon>Fungi</taxon>
        <taxon>Dikarya</taxon>
        <taxon>Ascomycota</taxon>
        <taxon>Pezizomycotina</taxon>
        <taxon>Pezizomycetes</taxon>
        <taxon>Pezizales</taxon>
        <taxon>Ascobolaceae</taxon>
        <taxon>Ascobolus</taxon>
    </lineage>
</organism>
<protein>
    <recommendedName>
        <fullName evidence="4">BTB domain-containing protein</fullName>
    </recommendedName>
</protein>